<comment type="similarity">
    <text evidence="2">Belongs to the 'phage' integrase family. XerD subfamily.</text>
</comment>
<dbReference type="GO" id="GO:0051301">
    <property type="term" value="P:cell division"/>
    <property type="evidence" value="ECO:0007669"/>
    <property type="project" value="UniProtKB-KW"/>
</dbReference>
<dbReference type="InterPro" id="IPR002104">
    <property type="entry name" value="Integrase_catalytic"/>
</dbReference>
<evidence type="ECO:0000256" key="7">
    <source>
        <dbReference type="ARBA" id="ARBA00023125"/>
    </source>
</evidence>
<gene>
    <name evidence="13" type="primary">xerC_1</name>
    <name evidence="10" type="synonym">xerC</name>
    <name evidence="13" type="ORF">JCM31826_07540</name>
</gene>
<comment type="subunit">
    <text evidence="10">Forms a cyclic heterotetrameric complex composed of two molecules of XerC and two molecules of XerD.</text>
</comment>
<dbReference type="Gene3D" id="1.10.443.10">
    <property type="entry name" value="Intergrase catalytic core"/>
    <property type="match status" value="1"/>
</dbReference>
<dbReference type="GO" id="GO:0009037">
    <property type="term" value="F:tyrosine-based site-specific recombinase activity"/>
    <property type="evidence" value="ECO:0007669"/>
    <property type="project" value="UniProtKB-UniRule"/>
</dbReference>
<evidence type="ECO:0000256" key="10">
    <source>
        <dbReference type="HAMAP-Rule" id="MF_01808"/>
    </source>
</evidence>
<dbReference type="InterPro" id="IPR023009">
    <property type="entry name" value="Tyrosine_recombinase_XerC/XerD"/>
</dbReference>
<evidence type="ECO:0000259" key="11">
    <source>
        <dbReference type="PROSITE" id="PS51898"/>
    </source>
</evidence>
<dbReference type="Gene3D" id="1.10.150.130">
    <property type="match status" value="1"/>
</dbReference>
<protein>
    <recommendedName>
        <fullName evidence="10">Tyrosine recombinase XerC</fullName>
    </recommendedName>
</protein>
<sequence>MKPKDLLSDFIEYLKLEKGLSQNTEKSYNTDIQKFLAWAEKADKDVLTITLNDLETFIRESTTGLKSRSIARQISAIRQFYKFLQIEEYLQENPAELLELPKLEKYLPNVLSIDEINQIIEAIDVSTDEGFRNKVIIEVLYATGIRVSELVSLKLSDIYYEEQMIKVTGKGNKQRFVPIHHNALHLLNIYIKEIRSKVIHDKKSKNYVFLNRRGAPLTRVMVFTFIKKYAKDAGIKKKISPHTFRHSFATHLVEAGADLRAVQDLLGHESILTTEIYTHLSQKHLRDMINIYHPRSHKKVTFPKKDI</sequence>
<dbReference type="OrthoDB" id="9801717at2"/>
<dbReference type="InterPro" id="IPR011010">
    <property type="entry name" value="DNA_brk_join_enz"/>
</dbReference>
<dbReference type="InterPro" id="IPR044068">
    <property type="entry name" value="CB"/>
</dbReference>
<comment type="subcellular location">
    <subcellularLocation>
        <location evidence="1 10">Cytoplasm</location>
    </subcellularLocation>
</comment>
<name>A0A401XJU1_9FLAO</name>
<dbReference type="PROSITE" id="PS51900">
    <property type="entry name" value="CB"/>
    <property type="match status" value="1"/>
</dbReference>
<feature type="active site" evidence="10">
    <location>
        <position position="245"/>
    </location>
</feature>
<comment type="function">
    <text evidence="10">Site-specific tyrosine recombinase, which acts by catalyzing the cutting and rejoining of the recombining DNA molecules. The XerC-XerD complex is essential to convert dimers of the bacterial chromosome into monomers to permit their segregation at cell division. It also contributes to the segregational stability of plasmids.</text>
</comment>
<dbReference type="NCBIfam" id="NF040815">
    <property type="entry name" value="recomb_XerA_Arch"/>
    <property type="match status" value="1"/>
</dbReference>
<dbReference type="Pfam" id="PF02899">
    <property type="entry name" value="Phage_int_SAM_1"/>
    <property type="match status" value="1"/>
</dbReference>
<keyword evidence="9 10" id="KW-0131">Cell cycle</keyword>
<reference evidence="13 14" key="1">
    <citation type="submission" date="2018-11" db="EMBL/GenBank/DDBJ databases">
        <title>Schleiferia aggregans sp. nov., a moderately thermophilic heterotrophic bacterium isolated from microbial mats at a terrestrial hot spring.</title>
        <authorList>
            <person name="Iino T."/>
            <person name="Ohkuma M."/>
            <person name="Haruta S."/>
        </authorList>
    </citation>
    <scope>NUCLEOTIDE SEQUENCE [LARGE SCALE GENOMIC DNA]</scope>
    <source>
        <strain evidence="13 14">LA</strain>
    </source>
</reference>
<evidence type="ECO:0000256" key="1">
    <source>
        <dbReference type="ARBA" id="ARBA00004496"/>
    </source>
</evidence>
<keyword evidence="5 10" id="KW-0159">Chromosome partition</keyword>
<evidence type="ECO:0000256" key="5">
    <source>
        <dbReference type="ARBA" id="ARBA00022829"/>
    </source>
</evidence>
<keyword evidence="7 10" id="KW-0238">DNA-binding</keyword>
<dbReference type="GO" id="GO:0005737">
    <property type="term" value="C:cytoplasm"/>
    <property type="evidence" value="ECO:0007669"/>
    <property type="project" value="UniProtKB-SubCell"/>
</dbReference>
<keyword evidence="6 10" id="KW-0229">DNA integration</keyword>
<dbReference type="PANTHER" id="PTHR30349:SF81">
    <property type="entry name" value="TYROSINE RECOMBINASE XERC"/>
    <property type="match status" value="1"/>
</dbReference>
<dbReference type="InterPro" id="IPR010998">
    <property type="entry name" value="Integrase_recombinase_N"/>
</dbReference>
<dbReference type="HAMAP" id="MF_01808">
    <property type="entry name" value="Recomb_XerC_XerD"/>
    <property type="match status" value="1"/>
</dbReference>
<dbReference type="InterPro" id="IPR013762">
    <property type="entry name" value="Integrase-like_cat_sf"/>
</dbReference>
<proteinExistence type="inferred from homology"/>
<keyword evidence="4 10" id="KW-0132">Cell division</keyword>
<dbReference type="PANTHER" id="PTHR30349">
    <property type="entry name" value="PHAGE INTEGRASE-RELATED"/>
    <property type="match status" value="1"/>
</dbReference>
<dbReference type="SUPFAM" id="SSF56349">
    <property type="entry name" value="DNA breaking-rejoining enzymes"/>
    <property type="match status" value="1"/>
</dbReference>
<feature type="active site" evidence="10">
    <location>
        <position position="268"/>
    </location>
</feature>
<feature type="active site" evidence="10">
    <location>
        <position position="146"/>
    </location>
</feature>
<feature type="active site" description="O-(3'-phospho-DNA)-tyrosine intermediate" evidence="10">
    <location>
        <position position="277"/>
    </location>
</feature>
<dbReference type="RefSeq" id="WP_124397332.1">
    <property type="nucleotide sequence ID" value="NZ_BHZE01000005.1"/>
</dbReference>
<evidence type="ECO:0000256" key="4">
    <source>
        <dbReference type="ARBA" id="ARBA00022618"/>
    </source>
</evidence>
<feature type="domain" description="Core-binding (CB)" evidence="12">
    <location>
        <begin position="1"/>
        <end position="85"/>
    </location>
</feature>
<dbReference type="CDD" id="cd00798">
    <property type="entry name" value="INT_XerDC_C"/>
    <property type="match status" value="1"/>
</dbReference>
<dbReference type="GO" id="GO:0007059">
    <property type="term" value="P:chromosome segregation"/>
    <property type="evidence" value="ECO:0007669"/>
    <property type="project" value="UniProtKB-UniRule"/>
</dbReference>
<evidence type="ECO:0000313" key="14">
    <source>
        <dbReference type="Proteomes" id="UP000286715"/>
    </source>
</evidence>
<dbReference type="InterPro" id="IPR011932">
    <property type="entry name" value="Recomb_XerD"/>
</dbReference>
<keyword evidence="14" id="KW-1185">Reference proteome</keyword>
<comment type="similarity">
    <text evidence="10">Belongs to the 'phage' integrase family. XerC subfamily.</text>
</comment>
<evidence type="ECO:0000256" key="2">
    <source>
        <dbReference type="ARBA" id="ARBA00010450"/>
    </source>
</evidence>
<evidence type="ECO:0000259" key="12">
    <source>
        <dbReference type="PROSITE" id="PS51900"/>
    </source>
</evidence>
<dbReference type="GO" id="GO:0003677">
    <property type="term" value="F:DNA binding"/>
    <property type="evidence" value="ECO:0007669"/>
    <property type="project" value="UniProtKB-UniRule"/>
</dbReference>
<evidence type="ECO:0000256" key="8">
    <source>
        <dbReference type="ARBA" id="ARBA00023172"/>
    </source>
</evidence>
<keyword evidence="8 10" id="KW-0233">DNA recombination</keyword>
<organism evidence="13 14">
    <name type="scientific">Thermaurantimonas aggregans</name>
    <dbReference type="NCBI Taxonomy" id="2173829"/>
    <lineage>
        <taxon>Bacteria</taxon>
        <taxon>Pseudomonadati</taxon>
        <taxon>Bacteroidota</taxon>
        <taxon>Flavobacteriia</taxon>
        <taxon>Flavobacteriales</taxon>
        <taxon>Schleiferiaceae</taxon>
        <taxon>Thermaurantimonas</taxon>
    </lineage>
</organism>
<keyword evidence="3 10" id="KW-0963">Cytoplasm</keyword>
<dbReference type="InterPro" id="IPR050090">
    <property type="entry name" value="Tyrosine_recombinase_XerCD"/>
</dbReference>
<dbReference type="NCBIfam" id="NF001399">
    <property type="entry name" value="PRK00283.1"/>
    <property type="match status" value="1"/>
</dbReference>
<feature type="active site" evidence="10">
    <location>
        <position position="242"/>
    </location>
</feature>
<feature type="domain" description="Tyr recombinase" evidence="11">
    <location>
        <begin position="106"/>
        <end position="290"/>
    </location>
</feature>
<dbReference type="InterPro" id="IPR004107">
    <property type="entry name" value="Integrase_SAM-like_N"/>
</dbReference>
<dbReference type="PROSITE" id="PS51898">
    <property type="entry name" value="TYR_RECOMBINASE"/>
    <property type="match status" value="1"/>
</dbReference>
<dbReference type="GO" id="GO:0006313">
    <property type="term" value="P:DNA transposition"/>
    <property type="evidence" value="ECO:0007669"/>
    <property type="project" value="UniProtKB-UniRule"/>
</dbReference>
<dbReference type="NCBIfam" id="TIGR02225">
    <property type="entry name" value="recomb_XerD"/>
    <property type="match status" value="1"/>
</dbReference>
<evidence type="ECO:0000256" key="6">
    <source>
        <dbReference type="ARBA" id="ARBA00022908"/>
    </source>
</evidence>
<evidence type="ECO:0000256" key="9">
    <source>
        <dbReference type="ARBA" id="ARBA00023306"/>
    </source>
</evidence>
<dbReference type="Pfam" id="PF00589">
    <property type="entry name" value="Phage_integrase"/>
    <property type="match status" value="1"/>
</dbReference>
<comment type="caution">
    <text evidence="13">The sequence shown here is derived from an EMBL/GenBank/DDBJ whole genome shotgun (WGS) entry which is preliminary data.</text>
</comment>
<dbReference type="Proteomes" id="UP000286715">
    <property type="component" value="Unassembled WGS sequence"/>
</dbReference>
<dbReference type="EMBL" id="BHZE01000005">
    <property type="protein sequence ID" value="GCD77272.1"/>
    <property type="molecule type" value="Genomic_DNA"/>
</dbReference>
<evidence type="ECO:0000256" key="3">
    <source>
        <dbReference type="ARBA" id="ARBA00022490"/>
    </source>
</evidence>
<dbReference type="AlphaFoldDB" id="A0A401XJU1"/>
<feature type="active site" evidence="10">
    <location>
        <position position="170"/>
    </location>
</feature>
<evidence type="ECO:0000313" key="13">
    <source>
        <dbReference type="EMBL" id="GCD77272.1"/>
    </source>
</evidence>
<accession>A0A401XJU1</accession>